<evidence type="ECO:0000256" key="1">
    <source>
        <dbReference type="SAM" id="Phobius"/>
    </source>
</evidence>
<accession>A0A177D1J1</accession>
<gene>
    <name evidence="2" type="ORF">CC77DRAFT_665479</name>
</gene>
<dbReference type="EMBL" id="KV441509">
    <property type="protein sequence ID" value="OAG13534.1"/>
    <property type="molecule type" value="Genomic_DNA"/>
</dbReference>
<proteinExistence type="predicted"/>
<organism evidence="2 3">
    <name type="scientific">Alternaria alternata</name>
    <name type="common">Alternaria rot fungus</name>
    <name type="synonym">Torula alternata</name>
    <dbReference type="NCBI Taxonomy" id="5599"/>
    <lineage>
        <taxon>Eukaryota</taxon>
        <taxon>Fungi</taxon>
        <taxon>Dikarya</taxon>
        <taxon>Ascomycota</taxon>
        <taxon>Pezizomycotina</taxon>
        <taxon>Dothideomycetes</taxon>
        <taxon>Pleosporomycetidae</taxon>
        <taxon>Pleosporales</taxon>
        <taxon>Pleosporineae</taxon>
        <taxon>Pleosporaceae</taxon>
        <taxon>Alternaria</taxon>
        <taxon>Alternaria sect. Alternaria</taxon>
        <taxon>Alternaria alternata complex</taxon>
    </lineage>
</organism>
<sequence>MLTRAFQKLIKDPSGESVSMDDIMEALVEDKELQIAKTQDSQNKNSECIQCLYQIAIAATSCLTSFFSWHRSPISGHYAVRGGTSPDTIHQHLENCSRSSGSFISHLGVLPTPYNKIPWPDDLIFLSNLNYHSLVHIGRLCVEWVSDISQHLQLVLSSTTKTLRLYKYPSLCVLALAGGDYQTFSNRIMQDGMKHNKHSIHREVLLSLRFILSQTRKSRKLAQKLAFSTMEIVDRDNAFDLLLEGKLDDLLFSLPSSAPKQLASKYTGNPRKQDTLAPWSDLVLLGQRMLELQRYNAAQRPTQTRKMIKDKRDPVRWYTLWAVLLVGGLGVIIGIMQVALSCAQLATAK</sequence>
<dbReference type="AlphaFoldDB" id="A0A177D1J1"/>
<keyword evidence="3" id="KW-1185">Reference proteome</keyword>
<keyword evidence="1" id="KW-0812">Transmembrane</keyword>
<keyword evidence="1" id="KW-0472">Membrane</keyword>
<dbReference type="Proteomes" id="UP000077248">
    <property type="component" value="Unassembled WGS sequence"/>
</dbReference>
<keyword evidence="1" id="KW-1133">Transmembrane helix</keyword>
<dbReference type="VEuPathDB" id="FungiDB:CC77DRAFT_665479"/>
<reference evidence="2 3" key="1">
    <citation type="submission" date="2016-05" db="EMBL/GenBank/DDBJ databases">
        <title>Comparative analysis of secretome profiles of manganese(II)-oxidizing ascomycete fungi.</title>
        <authorList>
            <consortium name="DOE Joint Genome Institute"/>
            <person name="Zeiner C.A."/>
            <person name="Purvine S.O."/>
            <person name="Zink E.M."/>
            <person name="Wu S."/>
            <person name="Pasa-Tolic L."/>
            <person name="Chaput D.L."/>
            <person name="Haridas S."/>
            <person name="Grigoriev I.V."/>
            <person name="Santelli C.M."/>
            <person name="Hansel C.M."/>
        </authorList>
    </citation>
    <scope>NUCLEOTIDE SEQUENCE [LARGE SCALE GENOMIC DNA]</scope>
    <source>
        <strain evidence="2 3">SRC1lrK2f</strain>
    </source>
</reference>
<dbReference type="GeneID" id="29118262"/>
<name>A0A177D1J1_ALTAL</name>
<protein>
    <submittedName>
        <fullName evidence="2">Uncharacterized protein</fullName>
    </submittedName>
</protein>
<feature type="transmembrane region" description="Helical" evidence="1">
    <location>
        <begin position="315"/>
        <end position="340"/>
    </location>
</feature>
<dbReference type="KEGG" id="aalt:CC77DRAFT_665479"/>
<evidence type="ECO:0000313" key="2">
    <source>
        <dbReference type="EMBL" id="OAG13534.1"/>
    </source>
</evidence>
<evidence type="ECO:0000313" key="3">
    <source>
        <dbReference type="Proteomes" id="UP000077248"/>
    </source>
</evidence>
<dbReference type="RefSeq" id="XP_018378955.1">
    <property type="nucleotide sequence ID" value="XM_018532668.1"/>
</dbReference>